<gene>
    <name evidence="10" type="primary">ctaB</name>
    <name evidence="11" type="ORF">SY83_00265</name>
</gene>
<evidence type="ECO:0000256" key="8">
    <source>
        <dbReference type="ARBA" id="ARBA00023136"/>
    </source>
</evidence>
<comment type="catalytic activity">
    <reaction evidence="9 10">
        <text>heme b + (2E,6E)-farnesyl diphosphate + H2O = Fe(II)-heme o + diphosphate</text>
        <dbReference type="Rhea" id="RHEA:28070"/>
        <dbReference type="ChEBI" id="CHEBI:15377"/>
        <dbReference type="ChEBI" id="CHEBI:33019"/>
        <dbReference type="ChEBI" id="CHEBI:60344"/>
        <dbReference type="ChEBI" id="CHEBI:60530"/>
        <dbReference type="ChEBI" id="CHEBI:175763"/>
        <dbReference type="EC" id="2.5.1.141"/>
    </reaction>
</comment>
<evidence type="ECO:0000313" key="11">
    <source>
        <dbReference type="EMBL" id="ANE45069.1"/>
    </source>
</evidence>
<organism evidence="11 12">
    <name type="scientific">Paenibacillus swuensis</name>
    <dbReference type="NCBI Taxonomy" id="1178515"/>
    <lineage>
        <taxon>Bacteria</taxon>
        <taxon>Bacillati</taxon>
        <taxon>Bacillota</taxon>
        <taxon>Bacilli</taxon>
        <taxon>Bacillales</taxon>
        <taxon>Paenibacillaceae</taxon>
        <taxon>Paenibacillus</taxon>
    </lineage>
</organism>
<dbReference type="PANTHER" id="PTHR43448">
    <property type="entry name" value="PROTOHEME IX FARNESYLTRANSFERASE, MITOCHONDRIAL"/>
    <property type="match status" value="1"/>
</dbReference>
<dbReference type="InterPro" id="IPR030470">
    <property type="entry name" value="UbiA_prenylTrfase_CS"/>
</dbReference>
<dbReference type="FunFam" id="1.10.357.140:FF:000001">
    <property type="entry name" value="Protoheme IX farnesyltransferase"/>
    <property type="match status" value="1"/>
</dbReference>
<evidence type="ECO:0000256" key="4">
    <source>
        <dbReference type="ARBA" id="ARBA00022679"/>
    </source>
</evidence>
<dbReference type="CDD" id="cd13957">
    <property type="entry name" value="PT_UbiA_Cox10"/>
    <property type="match status" value="1"/>
</dbReference>
<proteinExistence type="inferred from homology"/>
<dbReference type="HAMAP" id="MF_00154">
    <property type="entry name" value="CyoE_CtaB"/>
    <property type="match status" value="1"/>
</dbReference>
<keyword evidence="7 10" id="KW-0350">Heme biosynthesis</keyword>
<feature type="transmembrane region" description="Helical" evidence="10">
    <location>
        <begin position="21"/>
        <end position="39"/>
    </location>
</feature>
<comment type="pathway">
    <text evidence="2 10">Porphyrin-containing compound metabolism; heme O biosynthesis; heme O from protoheme: step 1/1.</text>
</comment>
<dbReference type="Proteomes" id="UP000076927">
    <property type="component" value="Chromosome"/>
</dbReference>
<evidence type="ECO:0000256" key="9">
    <source>
        <dbReference type="ARBA" id="ARBA00047690"/>
    </source>
</evidence>
<dbReference type="PATRIC" id="fig|1178515.4.peg.57"/>
<dbReference type="AlphaFoldDB" id="A0A172TDF1"/>
<comment type="miscellaneous">
    <text evidence="10">Carbon 2 of the heme B porphyrin ring is defined according to the Fischer nomenclature.</text>
</comment>
<reference evidence="11 12" key="1">
    <citation type="submission" date="2015-01" db="EMBL/GenBank/DDBJ databases">
        <title>Paenibacillus swuensis/DY6/whole genome sequencing.</title>
        <authorList>
            <person name="Kim M.K."/>
            <person name="Srinivasan S."/>
            <person name="Lee J.-J."/>
        </authorList>
    </citation>
    <scope>NUCLEOTIDE SEQUENCE [LARGE SCALE GENOMIC DNA]</scope>
    <source>
        <strain evidence="11 12">DY6</strain>
    </source>
</reference>
<comment type="similarity">
    <text evidence="10">Belongs to the UbiA prenyltransferase family. Protoheme IX farnesyltransferase subfamily.</text>
</comment>
<evidence type="ECO:0000256" key="7">
    <source>
        <dbReference type="ARBA" id="ARBA00023133"/>
    </source>
</evidence>
<feature type="transmembrane region" description="Helical" evidence="10">
    <location>
        <begin position="45"/>
        <end position="69"/>
    </location>
</feature>
<dbReference type="PANTHER" id="PTHR43448:SF2">
    <property type="entry name" value="PROTOHEME IX FARNESYLTRANSFERASE, MITOCHONDRIAL"/>
    <property type="match status" value="1"/>
</dbReference>
<comment type="subunit">
    <text evidence="10">Interacts with CtaA.</text>
</comment>
<evidence type="ECO:0000256" key="1">
    <source>
        <dbReference type="ARBA" id="ARBA00004651"/>
    </source>
</evidence>
<name>A0A172TDF1_9BACL</name>
<dbReference type="EC" id="2.5.1.141" evidence="10"/>
<feature type="transmembrane region" description="Helical" evidence="10">
    <location>
        <begin position="273"/>
        <end position="290"/>
    </location>
</feature>
<feature type="transmembrane region" description="Helical" evidence="10">
    <location>
        <begin position="169"/>
        <end position="189"/>
    </location>
</feature>
<sequence>MDTPQAGVRPVWKDYITLTKPRILASNLIAAFGGFWLASKWDIDWLLLFYTLMGTTLVMASSCVFNNYLDRELDTKMERTSNRASATGRIKASSVFNYGVILGVAGLLVLWLLVSNLAAILGIIGMIVYVGIYTAWLKRTSTLSTAVGGLSGAMPPVIGYCAVSGTMDIGAWLLIAILFLWQPPHFWALGIYRREEYRAAGFPLLPVVKGVHRTKIQMIPYIVLLIVADAALYYYGYVGWIFLIVTTVLGVYWLISALSGFKAKDDDAWARKNFKLSVNFLMILFLVMIIDTVSV</sequence>
<keyword evidence="8 10" id="KW-0472">Membrane</keyword>
<accession>A0A172TDF1</accession>
<keyword evidence="4 10" id="KW-0808">Transferase</keyword>
<dbReference type="Gene3D" id="1.10.357.140">
    <property type="entry name" value="UbiA prenyltransferase"/>
    <property type="match status" value="1"/>
</dbReference>
<evidence type="ECO:0000256" key="6">
    <source>
        <dbReference type="ARBA" id="ARBA00022989"/>
    </source>
</evidence>
<dbReference type="STRING" id="1178515.SY83_00265"/>
<dbReference type="InterPro" id="IPR000537">
    <property type="entry name" value="UbiA_prenyltransferase"/>
</dbReference>
<dbReference type="RefSeq" id="WP_231891329.1">
    <property type="nucleotide sequence ID" value="NZ_CP011388.1"/>
</dbReference>
<dbReference type="GO" id="GO:0048034">
    <property type="term" value="P:heme O biosynthetic process"/>
    <property type="evidence" value="ECO:0007669"/>
    <property type="project" value="UniProtKB-UniRule"/>
</dbReference>
<keyword evidence="5 10" id="KW-0812">Transmembrane</keyword>
<dbReference type="NCBIfam" id="NF003349">
    <property type="entry name" value="PRK04375.1-2"/>
    <property type="match status" value="1"/>
</dbReference>
<feature type="transmembrane region" description="Helical" evidence="10">
    <location>
        <begin position="241"/>
        <end position="261"/>
    </location>
</feature>
<dbReference type="KEGG" id="pswu:SY83_00265"/>
<dbReference type="GO" id="GO:0008495">
    <property type="term" value="F:protoheme IX farnesyltransferase activity"/>
    <property type="evidence" value="ECO:0007669"/>
    <property type="project" value="UniProtKB-UniRule"/>
</dbReference>
<keyword evidence="6 10" id="KW-1133">Transmembrane helix</keyword>
<evidence type="ECO:0000256" key="3">
    <source>
        <dbReference type="ARBA" id="ARBA00022475"/>
    </source>
</evidence>
<feature type="transmembrane region" description="Helical" evidence="10">
    <location>
        <begin position="117"/>
        <end position="136"/>
    </location>
</feature>
<evidence type="ECO:0000256" key="2">
    <source>
        <dbReference type="ARBA" id="ARBA00004919"/>
    </source>
</evidence>
<feature type="transmembrane region" description="Helical" evidence="10">
    <location>
        <begin position="90"/>
        <end position="111"/>
    </location>
</feature>
<evidence type="ECO:0000256" key="10">
    <source>
        <dbReference type="HAMAP-Rule" id="MF_00154"/>
    </source>
</evidence>
<comment type="function">
    <text evidence="10">Converts heme B (protoheme IX) to heme O by substitution of the vinyl group on carbon 2 of heme B porphyrin ring with a hydroxyethyl farnesyl side group.</text>
</comment>
<dbReference type="NCBIfam" id="NF003348">
    <property type="entry name" value="PRK04375.1-1"/>
    <property type="match status" value="1"/>
</dbReference>
<dbReference type="GO" id="GO:0005886">
    <property type="term" value="C:plasma membrane"/>
    <property type="evidence" value="ECO:0007669"/>
    <property type="project" value="UniProtKB-SubCell"/>
</dbReference>
<dbReference type="EMBL" id="CP011388">
    <property type="protein sequence ID" value="ANE45069.1"/>
    <property type="molecule type" value="Genomic_DNA"/>
</dbReference>
<keyword evidence="12" id="KW-1185">Reference proteome</keyword>
<dbReference type="InterPro" id="IPR006369">
    <property type="entry name" value="Protohaem_IX_farnesylTrfase"/>
</dbReference>
<protein>
    <recommendedName>
        <fullName evidence="10">Protoheme IX farnesyltransferase</fullName>
        <ecNumber evidence="10">2.5.1.141</ecNumber>
    </recommendedName>
    <alternativeName>
        <fullName evidence="10">Heme B farnesyltransferase</fullName>
    </alternativeName>
    <alternativeName>
        <fullName evidence="10">Heme O synthase</fullName>
    </alternativeName>
</protein>
<keyword evidence="3 10" id="KW-1003">Cell membrane</keyword>
<evidence type="ECO:0000256" key="5">
    <source>
        <dbReference type="ARBA" id="ARBA00022692"/>
    </source>
</evidence>
<dbReference type="InterPro" id="IPR044878">
    <property type="entry name" value="UbiA_sf"/>
</dbReference>
<dbReference type="NCBIfam" id="TIGR01473">
    <property type="entry name" value="cyoE_ctaB"/>
    <property type="match status" value="1"/>
</dbReference>
<dbReference type="Pfam" id="PF01040">
    <property type="entry name" value="UbiA"/>
    <property type="match status" value="1"/>
</dbReference>
<dbReference type="UniPathway" id="UPA00834">
    <property type="reaction ID" value="UER00712"/>
</dbReference>
<comment type="subcellular location">
    <subcellularLocation>
        <location evidence="1 10">Cell membrane</location>
        <topology evidence="1 10">Multi-pass membrane protein</topology>
    </subcellularLocation>
</comment>
<dbReference type="PROSITE" id="PS00943">
    <property type="entry name" value="UBIA"/>
    <property type="match status" value="1"/>
</dbReference>
<evidence type="ECO:0000313" key="12">
    <source>
        <dbReference type="Proteomes" id="UP000076927"/>
    </source>
</evidence>